<keyword evidence="6" id="KW-1185">Reference proteome</keyword>
<evidence type="ECO:0000313" key="5">
    <source>
        <dbReference type="EMBL" id="KLO31865.1"/>
    </source>
</evidence>
<keyword evidence="2" id="KW-1133">Transmembrane helix</keyword>
<reference evidence="5 6" key="1">
    <citation type="submission" date="2015-05" db="EMBL/GenBank/DDBJ databases">
        <title>Genome sequence of Mycobacterium heraklionense Davo strain.</title>
        <authorList>
            <person name="Greninger A.L."/>
            <person name="Cunningham G."/>
            <person name="Miller S."/>
        </authorList>
    </citation>
    <scope>NUCLEOTIDE SEQUENCE [LARGE SCALE GENOMIC DNA]</scope>
    <source>
        <strain evidence="5 6">Davo</strain>
    </source>
</reference>
<dbReference type="InterPro" id="IPR052336">
    <property type="entry name" value="MlaD_Phospholipid_Transporter"/>
</dbReference>
<dbReference type="Proteomes" id="UP000036464">
    <property type="component" value="Unassembled WGS sequence"/>
</dbReference>
<evidence type="ECO:0000259" key="3">
    <source>
        <dbReference type="Pfam" id="PF02470"/>
    </source>
</evidence>
<dbReference type="InterPro" id="IPR003399">
    <property type="entry name" value="Mce/MlaD"/>
</dbReference>
<dbReference type="Pfam" id="PF11887">
    <property type="entry name" value="Mce4_CUP1"/>
    <property type="match status" value="1"/>
</dbReference>
<name>A0ABR5FLE3_9MYCO</name>
<evidence type="ECO:0000256" key="2">
    <source>
        <dbReference type="SAM" id="Phobius"/>
    </source>
</evidence>
<dbReference type="EMBL" id="LDPO01000001">
    <property type="protein sequence ID" value="KLO31865.1"/>
    <property type="molecule type" value="Genomic_DNA"/>
</dbReference>
<feature type="domain" description="Mammalian cell entry C-terminal" evidence="4">
    <location>
        <begin position="126"/>
        <end position="293"/>
    </location>
</feature>
<proteinExistence type="predicted"/>
<feature type="transmembrane region" description="Helical" evidence="2">
    <location>
        <begin position="12"/>
        <end position="34"/>
    </location>
</feature>
<accession>A0ABR5FLE3</accession>
<feature type="domain" description="Mce/MlaD" evidence="3">
    <location>
        <begin position="46"/>
        <end position="119"/>
    </location>
</feature>
<keyword evidence="2" id="KW-0812">Transmembrane</keyword>
<evidence type="ECO:0000313" key="6">
    <source>
        <dbReference type="Proteomes" id="UP000036464"/>
    </source>
</evidence>
<dbReference type="Pfam" id="PF02470">
    <property type="entry name" value="MlaD"/>
    <property type="match status" value="1"/>
</dbReference>
<dbReference type="PANTHER" id="PTHR33371">
    <property type="entry name" value="INTERMEMBRANE PHOSPHOLIPID TRANSPORT SYSTEM BINDING PROTEIN MLAD-RELATED"/>
    <property type="match status" value="1"/>
</dbReference>
<dbReference type="InterPro" id="IPR024516">
    <property type="entry name" value="Mce_C"/>
</dbReference>
<evidence type="ECO:0000256" key="1">
    <source>
        <dbReference type="SAM" id="MobiDB-lite"/>
    </source>
</evidence>
<gene>
    <name evidence="5" type="ORF">ABW16_00640</name>
</gene>
<keyword evidence="2" id="KW-0472">Membrane</keyword>
<feature type="region of interest" description="Disordered" evidence="1">
    <location>
        <begin position="357"/>
        <end position="414"/>
    </location>
</feature>
<dbReference type="PANTHER" id="PTHR33371:SF16">
    <property type="entry name" value="MCE-FAMILY PROTEIN MCE3F"/>
    <property type="match status" value="1"/>
</dbReference>
<organism evidence="5 6">
    <name type="scientific">Mycolicibacter heraklionensis</name>
    <dbReference type="NCBI Taxonomy" id="512402"/>
    <lineage>
        <taxon>Bacteria</taxon>
        <taxon>Bacillati</taxon>
        <taxon>Actinomycetota</taxon>
        <taxon>Actinomycetes</taxon>
        <taxon>Mycobacteriales</taxon>
        <taxon>Mycobacteriaceae</taxon>
        <taxon>Mycolicibacter</taxon>
    </lineage>
</organism>
<evidence type="ECO:0000259" key="4">
    <source>
        <dbReference type="Pfam" id="PF11887"/>
    </source>
</evidence>
<sequence>MLVDSAHTLRRHRVAVSAAGIIITLIVVLVYIVGGTLGISPFRSTIAVRVHLRESGGLLPNQDVTLRGVRIGKVDAVLLGDTDVVASVSIDSRKRVPRNSRVRVSALSAAGEQYLDFQPEQPGGPALTDGAVIDQDQTAVPVSLAQLLADANGLLAQVDPEKLAAITTELRVSNQGPAKLAALLDGGAFLISTLDSVLPETVSVLRTSRTVLTTFADTGPGLISTSHNLHDIMAGARSMDGGFRVLMDRGQRPLTMMDRIVDDNSDTMVQLLGNLVSTAQLSSARLPALNEIVNSDRGGSAVEALSGVVRDGAVWVIADLYPRYSCDYGLPPLPPAIPNYPEPYLYTYCKNPDPSVLVRGARNAPRPPEDDTAGPPPGYDPRAQADPVPPDPRTLQTPFGGVPMQVQLPPDPPS</sequence>
<comment type="caution">
    <text evidence="5">The sequence shown here is derived from an EMBL/GenBank/DDBJ whole genome shotgun (WGS) entry which is preliminary data.</text>
</comment>
<protein>
    <submittedName>
        <fullName evidence="5">Mammalian cell entry protein</fullName>
    </submittedName>
</protein>